<keyword evidence="2" id="KW-1185">Reference proteome</keyword>
<protein>
    <submittedName>
        <fullName evidence="1">Uncharacterized protein</fullName>
    </submittedName>
</protein>
<comment type="caution">
    <text evidence="1">The sequence shown here is derived from an EMBL/GenBank/DDBJ whole genome shotgun (WGS) entry which is preliminary data.</text>
</comment>
<organism evidence="1 2">
    <name type="scientific">Zophobas morio</name>
    <dbReference type="NCBI Taxonomy" id="2755281"/>
    <lineage>
        <taxon>Eukaryota</taxon>
        <taxon>Metazoa</taxon>
        <taxon>Ecdysozoa</taxon>
        <taxon>Arthropoda</taxon>
        <taxon>Hexapoda</taxon>
        <taxon>Insecta</taxon>
        <taxon>Pterygota</taxon>
        <taxon>Neoptera</taxon>
        <taxon>Endopterygota</taxon>
        <taxon>Coleoptera</taxon>
        <taxon>Polyphaga</taxon>
        <taxon>Cucujiformia</taxon>
        <taxon>Tenebrionidae</taxon>
        <taxon>Zophobas</taxon>
    </lineage>
</organism>
<accession>A0AA38IX77</accession>
<dbReference type="Proteomes" id="UP001168821">
    <property type="component" value="Unassembled WGS sequence"/>
</dbReference>
<name>A0AA38IX77_9CUCU</name>
<sequence>MARINAHNSEFPPNSPPSFALFSHKTCLRVFQPPASTFPPTSFRKLHEPNVPFCRLVKFQAAVALCWHAVASQSSRQESHRLLAAARINIRHELAQTCFSVDSQRI</sequence>
<evidence type="ECO:0000313" key="2">
    <source>
        <dbReference type="Proteomes" id="UP001168821"/>
    </source>
</evidence>
<dbReference type="AlphaFoldDB" id="A0AA38IX77"/>
<dbReference type="EMBL" id="JALNTZ010000002">
    <property type="protein sequence ID" value="KAJ3663423.1"/>
    <property type="molecule type" value="Genomic_DNA"/>
</dbReference>
<reference evidence="1" key="1">
    <citation type="journal article" date="2023" name="G3 (Bethesda)">
        <title>Whole genome assemblies of Zophobas morio and Tenebrio molitor.</title>
        <authorList>
            <person name="Kaur S."/>
            <person name="Stinson S.A."/>
            <person name="diCenzo G.C."/>
        </authorList>
    </citation>
    <scope>NUCLEOTIDE SEQUENCE</scope>
    <source>
        <strain evidence="1">QUZm001</strain>
    </source>
</reference>
<gene>
    <name evidence="1" type="ORF">Zmor_007686</name>
</gene>
<evidence type="ECO:0000313" key="1">
    <source>
        <dbReference type="EMBL" id="KAJ3663423.1"/>
    </source>
</evidence>
<proteinExistence type="predicted"/>